<dbReference type="InterPro" id="IPR011006">
    <property type="entry name" value="CheY-like_superfamily"/>
</dbReference>
<feature type="modified residue" description="4-aspartylphosphate" evidence="2">
    <location>
        <position position="55"/>
    </location>
</feature>
<reference evidence="4" key="1">
    <citation type="journal article" date="2020" name="mSystems">
        <title>Genome- and Community-Level Interaction Insights into Carbon Utilization and Element Cycling Functions of Hydrothermarchaeota in Hydrothermal Sediment.</title>
        <authorList>
            <person name="Zhou Z."/>
            <person name="Liu Y."/>
            <person name="Xu W."/>
            <person name="Pan J."/>
            <person name="Luo Z.H."/>
            <person name="Li M."/>
        </authorList>
    </citation>
    <scope>NUCLEOTIDE SEQUENCE [LARGE SCALE GENOMIC DNA]</scope>
    <source>
        <strain evidence="4">SpSt-508</strain>
    </source>
</reference>
<dbReference type="InterPro" id="IPR050595">
    <property type="entry name" value="Bact_response_regulator"/>
</dbReference>
<dbReference type="PANTHER" id="PTHR44591">
    <property type="entry name" value="STRESS RESPONSE REGULATOR PROTEIN 1"/>
    <property type="match status" value="1"/>
</dbReference>
<proteinExistence type="predicted"/>
<dbReference type="InterPro" id="IPR001789">
    <property type="entry name" value="Sig_transdc_resp-reg_receiver"/>
</dbReference>
<evidence type="ECO:0000313" key="4">
    <source>
        <dbReference type="EMBL" id="HGT38469.1"/>
    </source>
</evidence>
<dbReference type="AlphaFoldDB" id="A0A7C4QQ85"/>
<dbReference type="Pfam" id="PF00072">
    <property type="entry name" value="Response_reg"/>
    <property type="match status" value="1"/>
</dbReference>
<dbReference type="PROSITE" id="PS50110">
    <property type="entry name" value="RESPONSE_REGULATORY"/>
    <property type="match status" value="1"/>
</dbReference>
<evidence type="ECO:0000259" key="3">
    <source>
        <dbReference type="PROSITE" id="PS50110"/>
    </source>
</evidence>
<protein>
    <submittedName>
        <fullName evidence="4">Response regulator</fullName>
    </submittedName>
</protein>
<dbReference type="GO" id="GO:0000160">
    <property type="term" value="P:phosphorelay signal transduction system"/>
    <property type="evidence" value="ECO:0007669"/>
    <property type="project" value="InterPro"/>
</dbReference>
<dbReference type="SMART" id="SM00448">
    <property type="entry name" value="REC"/>
    <property type="match status" value="1"/>
</dbReference>
<dbReference type="PANTHER" id="PTHR44591:SF3">
    <property type="entry name" value="RESPONSE REGULATORY DOMAIN-CONTAINING PROTEIN"/>
    <property type="match status" value="1"/>
</dbReference>
<feature type="domain" description="Response regulatory" evidence="3">
    <location>
        <begin position="7"/>
        <end position="120"/>
    </location>
</feature>
<evidence type="ECO:0000256" key="1">
    <source>
        <dbReference type="ARBA" id="ARBA00022553"/>
    </source>
</evidence>
<dbReference type="EMBL" id="DSVQ01000009">
    <property type="protein sequence ID" value="HGT38469.1"/>
    <property type="molecule type" value="Genomic_DNA"/>
</dbReference>
<dbReference type="SUPFAM" id="SSF52172">
    <property type="entry name" value="CheY-like"/>
    <property type="match status" value="1"/>
</dbReference>
<gene>
    <name evidence="4" type="ORF">ENS64_04300</name>
</gene>
<keyword evidence="1 2" id="KW-0597">Phosphoprotein</keyword>
<evidence type="ECO:0000256" key="2">
    <source>
        <dbReference type="PROSITE-ProRule" id="PRU00169"/>
    </source>
</evidence>
<name>A0A7C4QQ85_9PLAN</name>
<dbReference type="CDD" id="cd00156">
    <property type="entry name" value="REC"/>
    <property type="match status" value="1"/>
</dbReference>
<sequence length="140" mass="16087">MRHHRYHLLVADDDDALRETVCALCEPYFEVVAARDGGEALEWARRLSFDVALCDMHMPALTGLDVLEAFKQDHARKPGILMTARCSPEIRDQARRIRVDSVLEKPFTRRELLTTVASVVECAFDDRQFGETLLRDVRRC</sequence>
<dbReference type="Gene3D" id="3.40.50.2300">
    <property type="match status" value="1"/>
</dbReference>
<accession>A0A7C4QQ85</accession>
<comment type="caution">
    <text evidence="4">The sequence shown here is derived from an EMBL/GenBank/DDBJ whole genome shotgun (WGS) entry which is preliminary data.</text>
</comment>
<organism evidence="4">
    <name type="scientific">Schlesneria paludicola</name>
    <dbReference type="NCBI Taxonomy" id="360056"/>
    <lineage>
        <taxon>Bacteria</taxon>
        <taxon>Pseudomonadati</taxon>
        <taxon>Planctomycetota</taxon>
        <taxon>Planctomycetia</taxon>
        <taxon>Planctomycetales</taxon>
        <taxon>Planctomycetaceae</taxon>
        <taxon>Schlesneria</taxon>
    </lineage>
</organism>